<organism evidence="1 2">
    <name type="scientific">Trifolium subterraneum</name>
    <name type="common">Subterranean clover</name>
    <dbReference type="NCBI Taxonomy" id="3900"/>
    <lineage>
        <taxon>Eukaryota</taxon>
        <taxon>Viridiplantae</taxon>
        <taxon>Streptophyta</taxon>
        <taxon>Embryophyta</taxon>
        <taxon>Tracheophyta</taxon>
        <taxon>Spermatophyta</taxon>
        <taxon>Magnoliopsida</taxon>
        <taxon>eudicotyledons</taxon>
        <taxon>Gunneridae</taxon>
        <taxon>Pentapetalae</taxon>
        <taxon>rosids</taxon>
        <taxon>fabids</taxon>
        <taxon>Fabales</taxon>
        <taxon>Fabaceae</taxon>
        <taxon>Papilionoideae</taxon>
        <taxon>50 kb inversion clade</taxon>
        <taxon>NPAAA clade</taxon>
        <taxon>Hologalegina</taxon>
        <taxon>IRL clade</taxon>
        <taxon>Trifolieae</taxon>
        <taxon>Trifolium</taxon>
    </lineage>
</organism>
<reference evidence="2" key="1">
    <citation type="journal article" date="2017" name="Front. Plant Sci.">
        <title>Climate Clever Clovers: New Paradigm to Reduce the Environmental Footprint of Ruminants by Breeding Low Methanogenic Forages Utilizing Haplotype Variation.</title>
        <authorList>
            <person name="Kaur P."/>
            <person name="Appels R."/>
            <person name="Bayer P.E."/>
            <person name="Keeble-Gagnere G."/>
            <person name="Wang J."/>
            <person name="Hirakawa H."/>
            <person name="Shirasawa K."/>
            <person name="Vercoe P."/>
            <person name="Stefanova K."/>
            <person name="Durmic Z."/>
            <person name="Nichols P."/>
            <person name="Revell C."/>
            <person name="Isobe S.N."/>
            <person name="Edwards D."/>
            <person name="Erskine W."/>
        </authorList>
    </citation>
    <scope>NUCLEOTIDE SEQUENCE [LARGE SCALE GENOMIC DNA]</scope>
    <source>
        <strain evidence="2">cv. Daliak</strain>
    </source>
</reference>
<evidence type="ECO:0000313" key="1">
    <source>
        <dbReference type="EMBL" id="GAU45775.1"/>
    </source>
</evidence>
<dbReference type="EMBL" id="DF974149">
    <property type="protein sequence ID" value="GAU45775.1"/>
    <property type="molecule type" value="Genomic_DNA"/>
</dbReference>
<protein>
    <submittedName>
        <fullName evidence="1">Uncharacterized protein</fullName>
    </submittedName>
</protein>
<evidence type="ECO:0000313" key="2">
    <source>
        <dbReference type="Proteomes" id="UP000242715"/>
    </source>
</evidence>
<dbReference type="AlphaFoldDB" id="A0A2Z6PAW7"/>
<proteinExistence type="predicted"/>
<dbReference type="Proteomes" id="UP000242715">
    <property type="component" value="Unassembled WGS sequence"/>
</dbReference>
<sequence>MEKRNDFWKRFLRLNGNYFWNGKEERDREIVFLPYPPGNPRFRELSSVPTCAASVAIVCTGGSLASQGLPTDESESFHLQDCCDSQNSYDIYAHQ</sequence>
<accession>A0A2Z6PAW7</accession>
<gene>
    <name evidence="1" type="ORF">TSUD_24390</name>
</gene>
<keyword evidence="2" id="KW-1185">Reference proteome</keyword>
<name>A0A2Z6PAW7_TRISU</name>